<dbReference type="EMBL" id="CCYA01000250">
    <property type="protein sequence ID" value="CEH14939.1"/>
    <property type="molecule type" value="Genomic_DNA"/>
</dbReference>
<evidence type="ECO:0000313" key="2">
    <source>
        <dbReference type="Proteomes" id="UP000054845"/>
    </source>
</evidence>
<protein>
    <submittedName>
        <fullName evidence="1">Uncharacterized protein</fullName>
    </submittedName>
</protein>
<reference evidence="1 2" key="1">
    <citation type="submission" date="2014-09" db="EMBL/GenBank/DDBJ databases">
        <authorList>
            <person name="Magalhaes I.L.F."/>
            <person name="Oliveira U."/>
            <person name="Santos F.R."/>
            <person name="Vidigal T.H.D.A."/>
            <person name="Brescovit A.D."/>
            <person name="Santos A.J."/>
        </authorList>
    </citation>
    <scope>NUCLEOTIDE SEQUENCE [LARGE SCALE GENOMIC DNA]</scope>
</reference>
<accession>A0A0P1BFJ4</accession>
<dbReference type="AlphaFoldDB" id="A0A0P1BFJ4"/>
<organism evidence="1 2">
    <name type="scientific">Ceraceosorus bombacis</name>
    <dbReference type="NCBI Taxonomy" id="401625"/>
    <lineage>
        <taxon>Eukaryota</taxon>
        <taxon>Fungi</taxon>
        <taxon>Dikarya</taxon>
        <taxon>Basidiomycota</taxon>
        <taxon>Ustilaginomycotina</taxon>
        <taxon>Exobasidiomycetes</taxon>
        <taxon>Ceraceosorales</taxon>
        <taxon>Ceraceosoraceae</taxon>
        <taxon>Ceraceosorus</taxon>
    </lineage>
</organism>
<dbReference type="Proteomes" id="UP000054845">
    <property type="component" value="Unassembled WGS sequence"/>
</dbReference>
<name>A0A0P1BFJ4_9BASI</name>
<evidence type="ECO:0000313" key="1">
    <source>
        <dbReference type="EMBL" id="CEH14939.1"/>
    </source>
</evidence>
<proteinExistence type="predicted"/>
<sequence length="63" mass="7148">MLPPASQRPIKLDDGLDASPLLLHPMAPERDEERFDLFDAKEKEQNLWDDAVVYSLHASAENT</sequence>
<keyword evidence="2" id="KW-1185">Reference proteome</keyword>